<accession>A0A8H6T490</accession>
<name>A0A8H6T490_9AGAR</name>
<evidence type="ECO:0000313" key="3">
    <source>
        <dbReference type="EMBL" id="KAF7311795.1"/>
    </source>
</evidence>
<dbReference type="Proteomes" id="UP000636479">
    <property type="component" value="Unassembled WGS sequence"/>
</dbReference>
<dbReference type="PANTHER" id="PTHR24320">
    <property type="entry name" value="RETINOL DEHYDROGENASE"/>
    <property type="match status" value="1"/>
</dbReference>
<dbReference type="PANTHER" id="PTHR24320:SF283">
    <property type="entry name" value="RETINOL DEHYDROGENASE 11"/>
    <property type="match status" value="1"/>
</dbReference>
<comment type="similarity">
    <text evidence="1">Belongs to the short-chain dehydrogenases/reductases (SDR) family.</text>
</comment>
<dbReference type="Pfam" id="PF00106">
    <property type="entry name" value="adh_short"/>
    <property type="match status" value="1"/>
</dbReference>
<dbReference type="InterPro" id="IPR036291">
    <property type="entry name" value="NAD(P)-bd_dom_sf"/>
</dbReference>
<evidence type="ECO:0000313" key="4">
    <source>
        <dbReference type="Proteomes" id="UP000636479"/>
    </source>
</evidence>
<reference evidence="3" key="1">
    <citation type="submission" date="2020-05" db="EMBL/GenBank/DDBJ databases">
        <title>Mycena genomes resolve the evolution of fungal bioluminescence.</title>
        <authorList>
            <person name="Tsai I.J."/>
        </authorList>
    </citation>
    <scope>NUCLEOTIDE SEQUENCE</scope>
    <source>
        <strain evidence="3">171206Taipei</strain>
    </source>
</reference>
<dbReference type="Gene3D" id="3.40.50.720">
    <property type="entry name" value="NAD(P)-binding Rossmann-like Domain"/>
    <property type="match status" value="1"/>
</dbReference>
<organism evidence="3 4">
    <name type="scientific">Mycena indigotica</name>
    <dbReference type="NCBI Taxonomy" id="2126181"/>
    <lineage>
        <taxon>Eukaryota</taxon>
        <taxon>Fungi</taxon>
        <taxon>Dikarya</taxon>
        <taxon>Basidiomycota</taxon>
        <taxon>Agaricomycotina</taxon>
        <taxon>Agaricomycetes</taxon>
        <taxon>Agaricomycetidae</taxon>
        <taxon>Agaricales</taxon>
        <taxon>Marasmiineae</taxon>
        <taxon>Mycenaceae</taxon>
        <taxon>Mycena</taxon>
    </lineage>
</organism>
<dbReference type="GeneID" id="59341324"/>
<comment type="caution">
    <text evidence="3">The sequence shown here is derived from an EMBL/GenBank/DDBJ whole genome shotgun (WGS) entry which is preliminary data.</text>
</comment>
<gene>
    <name evidence="3" type="ORF">MIND_00190000</name>
</gene>
<dbReference type="AlphaFoldDB" id="A0A8H6T490"/>
<dbReference type="EMBL" id="JACAZF010000002">
    <property type="protein sequence ID" value="KAF7311795.1"/>
    <property type="molecule type" value="Genomic_DNA"/>
</dbReference>
<protein>
    <submittedName>
        <fullName evidence="3">Short-chain dehydrogenase/reductase family protein</fullName>
    </submittedName>
</protein>
<dbReference type="OrthoDB" id="191139at2759"/>
<dbReference type="GO" id="GO:0016491">
    <property type="term" value="F:oxidoreductase activity"/>
    <property type="evidence" value="ECO:0007669"/>
    <property type="project" value="UniProtKB-KW"/>
</dbReference>
<evidence type="ECO:0000256" key="1">
    <source>
        <dbReference type="ARBA" id="ARBA00006484"/>
    </source>
</evidence>
<dbReference type="InterPro" id="IPR002347">
    <property type="entry name" value="SDR_fam"/>
</dbReference>
<sequence>MAARSLPVFDATTTAEAVADASAERIRGKNVLVTGTSLNGLGYETARTIAKHANLVVITGHNDERLNLAAAAIRKSFPTANVRTLNVNLASLAAVRKAAAEVNAYAEPIHVLINNAARPWCEFSLSPDGLESQMATGHVGPFLFTNLIVPKLLAAGSTNFTPRVVWVSSVAHALDNSGVDFAGLTRPDAATYDTRNAYHQVKSANVLTAGELSRRAGGRINSFSLNPGLVYTNMLVADLAVPFFKALGALGEDGTPSREKFDWKTLEQGAATTVVAAFDPRIEDFSGSYLDDCVLANEAAAPHSTDPDTAKKLWEITEDIVGEKFTF</sequence>
<keyword evidence="2" id="KW-0560">Oxidoreductase</keyword>
<proteinExistence type="inferred from homology"/>
<evidence type="ECO:0000256" key="2">
    <source>
        <dbReference type="ARBA" id="ARBA00023002"/>
    </source>
</evidence>
<keyword evidence="4" id="KW-1185">Reference proteome</keyword>
<dbReference type="SUPFAM" id="SSF51735">
    <property type="entry name" value="NAD(P)-binding Rossmann-fold domains"/>
    <property type="match status" value="1"/>
</dbReference>
<dbReference type="RefSeq" id="XP_037223903.1">
    <property type="nucleotide sequence ID" value="XM_037358808.1"/>
</dbReference>